<gene>
    <name evidence="2" type="ORF">GCM10023147_23510</name>
</gene>
<evidence type="ECO:0000313" key="2">
    <source>
        <dbReference type="EMBL" id="GAA4393087.1"/>
    </source>
</evidence>
<comment type="caution">
    <text evidence="2">The sequence shown here is derived from an EMBL/GenBank/DDBJ whole genome shotgun (WGS) entry which is preliminary data.</text>
</comment>
<evidence type="ECO:0000313" key="3">
    <source>
        <dbReference type="Proteomes" id="UP001500635"/>
    </source>
</evidence>
<dbReference type="EMBL" id="BAABFR010000031">
    <property type="protein sequence ID" value="GAA4393087.1"/>
    <property type="molecule type" value="Genomic_DNA"/>
</dbReference>
<dbReference type="SUPFAM" id="SSF110857">
    <property type="entry name" value="Gamma-glutamyl cyclotransferase-like"/>
    <property type="match status" value="1"/>
</dbReference>
<dbReference type="CDD" id="cd06661">
    <property type="entry name" value="GGCT_like"/>
    <property type="match status" value="1"/>
</dbReference>
<keyword evidence="3" id="KW-1185">Reference proteome</keyword>
<sequence>MTHLLFSYGTLQLPAVQAEVFGGPIAGTPDAVVGFVVEQLTIEDPEVVALSGAAVHPVLVPGAATAEVVGTVFEVTDAQLTAADDYEVDAYVRRGFPLRSGRTAWVYVLDAPGDEPARDC</sequence>
<dbReference type="Gene3D" id="3.10.490.10">
    <property type="entry name" value="Gamma-glutamyl cyclotransferase-like"/>
    <property type="match status" value="1"/>
</dbReference>
<reference evidence="3" key="1">
    <citation type="journal article" date="2019" name="Int. J. Syst. Evol. Microbiol.">
        <title>The Global Catalogue of Microorganisms (GCM) 10K type strain sequencing project: providing services to taxonomists for standard genome sequencing and annotation.</title>
        <authorList>
            <consortium name="The Broad Institute Genomics Platform"/>
            <consortium name="The Broad Institute Genome Sequencing Center for Infectious Disease"/>
            <person name="Wu L."/>
            <person name="Ma J."/>
        </authorList>
    </citation>
    <scope>NUCLEOTIDE SEQUENCE [LARGE SCALE GENOMIC DNA]</scope>
    <source>
        <strain evidence="3">JCM 17688</strain>
    </source>
</reference>
<protein>
    <submittedName>
        <fullName evidence="2">Gamma-glutamylcyclotransferase</fullName>
    </submittedName>
</protein>
<proteinExistence type="predicted"/>
<organism evidence="2 3">
    <name type="scientific">Tsukamurella soli</name>
    <dbReference type="NCBI Taxonomy" id="644556"/>
    <lineage>
        <taxon>Bacteria</taxon>
        <taxon>Bacillati</taxon>
        <taxon>Actinomycetota</taxon>
        <taxon>Actinomycetes</taxon>
        <taxon>Mycobacteriales</taxon>
        <taxon>Tsukamurellaceae</taxon>
        <taxon>Tsukamurella</taxon>
    </lineage>
</organism>
<accession>A0ABP8JMH6</accession>
<evidence type="ECO:0000259" key="1">
    <source>
        <dbReference type="Pfam" id="PF06094"/>
    </source>
</evidence>
<dbReference type="InterPro" id="IPR013024">
    <property type="entry name" value="GGCT-like"/>
</dbReference>
<feature type="domain" description="Gamma-glutamylcyclotransferase AIG2-like" evidence="1">
    <location>
        <begin position="5"/>
        <end position="111"/>
    </location>
</feature>
<dbReference type="InterPro" id="IPR036568">
    <property type="entry name" value="GGCT-like_sf"/>
</dbReference>
<dbReference type="InterPro" id="IPR009288">
    <property type="entry name" value="AIG2-like_dom"/>
</dbReference>
<dbReference type="Pfam" id="PF06094">
    <property type="entry name" value="GGACT"/>
    <property type="match status" value="1"/>
</dbReference>
<dbReference type="Proteomes" id="UP001500635">
    <property type="component" value="Unassembled WGS sequence"/>
</dbReference>
<name>A0ABP8JMH6_9ACTN</name>
<dbReference type="RefSeq" id="WP_344995550.1">
    <property type="nucleotide sequence ID" value="NZ_BAABFR010000031.1"/>
</dbReference>